<evidence type="ECO:0000313" key="2">
    <source>
        <dbReference type="Proteomes" id="UP001153331"/>
    </source>
</evidence>
<organism evidence="1 2">
    <name type="scientific">Boeremia exigua</name>
    <dbReference type="NCBI Taxonomy" id="749465"/>
    <lineage>
        <taxon>Eukaryota</taxon>
        <taxon>Fungi</taxon>
        <taxon>Dikarya</taxon>
        <taxon>Ascomycota</taxon>
        <taxon>Pezizomycotina</taxon>
        <taxon>Dothideomycetes</taxon>
        <taxon>Pleosporomycetidae</taxon>
        <taxon>Pleosporales</taxon>
        <taxon>Pleosporineae</taxon>
        <taxon>Didymellaceae</taxon>
        <taxon>Boeremia</taxon>
    </lineage>
</organism>
<evidence type="ECO:0000313" key="1">
    <source>
        <dbReference type="EMBL" id="KAJ8113012.1"/>
    </source>
</evidence>
<protein>
    <submittedName>
        <fullName evidence="1">Uncharacterized protein</fullName>
    </submittedName>
</protein>
<proteinExistence type="predicted"/>
<gene>
    <name evidence="1" type="ORF">OPT61_g4762</name>
</gene>
<name>A0ACC2ID01_9PLEO</name>
<dbReference type="Proteomes" id="UP001153331">
    <property type="component" value="Unassembled WGS sequence"/>
</dbReference>
<reference evidence="1" key="1">
    <citation type="submission" date="2022-11" db="EMBL/GenBank/DDBJ databases">
        <title>Genome Sequence of Boeremia exigua.</title>
        <authorList>
            <person name="Buettner E."/>
        </authorList>
    </citation>
    <scope>NUCLEOTIDE SEQUENCE</scope>
    <source>
        <strain evidence="1">CU02</strain>
    </source>
</reference>
<accession>A0ACC2ID01</accession>
<comment type="caution">
    <text evidence="1">The sequence shown here is derived from an EMBL/GenBank/DDBJ whole genome shotgun (WGS) entry which is preliminary data.</text>
</comment>
<dbReference type="EMBL" id="JAPHNI010000281">
    <property type="protein sequence ID" value="KAJ8113012.1"/>
    <property type="molecule type" value="Genomic_DNA"/>
</dbReference>
<keyword evidence="2" id="KW-1185">Reference proteome</keyword>
<sequence length="535" mass="61735">MDNLYKTVPLSPKAEELRLVRIQAGKVDEPISCELESHELICHPQFTALSYMWGDAGKNDGITINGIKTLCHDNLRTFLLEMRLQCEYGPFWIDAICINQHSVHEKSHQVQMMGRIYKEADCVTVWLGPGNQEMDIAMKKLSTRKPLQEHYFRKFWTLIEAQSILALFDKPYWRRMWILQEIILARKIVVRCGSLVTDWGTLVQLLKDLQYLQSRRKQVFASTSFKVLGSPAMTIIKAKADWVGTPPPLSALLKLYSTHNASKVQDKVYALLGIARDTSDIIVDYHKPTKGVLLDVFYHERGWYEKMGKANTGLLGFGKELAKLLDVQFLDQEIKYHMTPRTRGPQVKTERRILYGCVFYYLNCGFTSFSLDAWKNHCFGHFAEKEPPRAVGCTICSHYHWIDDDQEQHNSLEFGNGWTAWDDKLEHAASHVTRLSDEQDAWAQIQQESIDIQVLEHLWQRGLIDGLDLEELTAGMITLSMKPLSRTAIQQDPDFKWLDTIELCRKCGKELARPLLAPLEKYRWQERDLNDIAAT</sequence>